<dbReference type="Pfam" id="PF08529">
    <property type="entry name" value="NusA_N"/>
    <property type="match status" value="1"/>
</dbReference>
<gene>
    <name evidence="7" type="primary">nusA</name>
    <name evidence="9" type="ORF">BXY82_1186</name>
</gene>
<dbReference type="NCBIfam" id="TIGR01953">
    <property type="entry name" value="NusA"/>
    <property type="match status" value="1"/>
</dbReference>
<keyword evidence="3 7" id="KW-0889">Transcription antitermination</keyword>
<dbReference type="GO" id="GO:0005829">
    <property type="term" value="C:cytosol"/>
    <property type="evidence" value="ECO:0007669"/>
    <property type="project" value="TreeGrafter"/>
</dbReference>
<dbReference type="PROSITE" id="PS50084">
    <property type="entry name" value="KH_TYPE_1"/>
    <property type="match status" value="1"/>
</dbReference>
<dbReference type="HAMAP" id="MF_00945_B">
    <property type="entry name" value="NusA_B"/>
    <property type="match status" value="1"/>
</dbReference>
<dbReference type="SMART" id="SM00322">
    <property type="entry name" value="KH"/>
    <property type="match status" value="2"/>
</dbReference>
<dbReference type="InterPro" id="IPR058582">
    <property type="entry name" value="KH_NusA_2nd"/>
</dbReference>
<dbReference type="InterPro" id="IPR009019">
    <property type="entry name" value="KH_sf_prok-type"/>
</dbReference>
<evidence type="ECO:0000256" key="1">
    <source>
        <dbReference type="ARBA" id="ARBA00022472"/>
    </source>
</evidence>
<comment type="caution">
    <text evidence="9">The sequence shown here is derived from an EMBL/GenBank/DDBJ whole genome shotgun (WGS) entry which is preliminary data.</text>
</comment>
<comment type="function">
    <text evidence="7">Participates in both transcription termination and antitermination.</text>
</comment>
<keyword evidence="2 7" id="KW-0963">Cytoplasm</keyword>
<dbReference type="GO" id="GO:0031564">
    <property type="term" value="P:transcription antitermination"/>
    <property type="evidence" value="ECO:0007669"/>
    <property type="project" value="UniProtKB-UniRule"/>
</dbReference>
<dbReference type="Proteomes" id="UP000294689">
    <property type="component" value="Unassembled WGS sequence"/>
</dbReference>
<keyword evidence="5 7" id="KW-0805">Transcription regulation</keyword>
<dbReference type="Gene3D" id="2.40.50.140">
    <property type="entry name" value="Nucleic acid-binding proteins"/>
    <property type="match status" value="1"/>
</dbReference>
<dbReference type="FunFam" id="3.30.300.20:FF:000002">
    <property type="entry name" value="Transcription termination/antitermination protein NusA"/>
    <property type="match status" value="1"/>
</dbReference>
<dbReference type="CDD" id="cd22529">
    <property type="entry name" value="KH-II_NusA_rpt2"/>
    <property type="match status" value="1"/>
</dbReference>
<dbReference type="GO" id="GO:0006353">
    <property type="term" value="P:DNA-templated transcription termination"/>
    <property type="evidence" value="ECO:0007669"/>
    <property type="project" value="UniProtKB-UniRule"/>
</dbReference>
<dbReference type="InterPro" id="IPR012340">
    <property type="entry name" value="NA-bd_OB-fold"/>
</dbReference>
<sequence>MENIALIDSFSEFKDDKLIDRVTLMAILEDVLRNALKKKYGDDDNFDIIINPDKGDLEIWRNRVVVADGEVEEPNQEIELSEARKIEPDFEVGEDVAEAVKLIDLGRRSILALRQNLISKIHEHDNTNIYKHFKDLVGEIYTAEVHHIRHRAIILLDDEGNEIILPKEKQIPSDFFRKGENVKGIIESVELKGNKPTIIMSRTAPVFLEKLFEQEIPEVFDGLITVKKVVRMPGEKAKVAVDSYDDRIDPVGACVGMKGSRIHGIVRELGNENIDVINYTSNIQLFITRALSPARVTSVKLNEETKRAEVLLKPEEVSKAIGRGGHNIRLAGQLTGYEIDVFREGAEEDVELSEFSDEIEGWIIEEFSKAGLDTAKSILEQDVQDLVKRTDLEEETILDVIRILKEEFEE</sequence>
<dbReference type="Gene3D" id="3.30.300.20">
    <property type="match status" value="2"/>
</dbReference>
<dbReference type="OrthoDB" id="9807233at2"/>
<evidence type="ECO:0000256" key="3">
    <source>
        <dbReference type="ARBA" id="ARBA00022814"/>
    </source>
</evidence>
<dbReference type="EMBL" id="SOBW01000007">
    <property type="protein sequence ID" value="TDU43767.1"/>
    <property type="molecule type" value="Genomic_DNA"/>
</dbReference>
<dbReference type="SUPFAM" id="SSF69705">
    <property type="entry name" value="Transcription factor NusA, N-terminal domain"/>
    <property type="match status" value="1"/>
</dbReference>
<feature type="domain" description="K Homology" evidence="8">
    <location>
        <begin position="307"/>
        <end position="384"/>
    </location>
</feature>
<dbReference type="Gene3D" id="3.30.1480.10">
    <property type="entry name" value="NusA, N-terminal domain"/>
    <property type="match status" value="1"/>
</dbReference>
<dbReference type="InterPro" id="IPR015946">
    <property type="entry name" value="KH_dom-like_a/b"/>
</dbReference>
<dbReference type="InterPro" id="IPR030842">
    <property type="entry name" value="TF_NusA_bacterial"/>
</dbReference>
<dbReference type="SUPFAM" id="SSF50249">
    <property type="entry name" value="Nucleic acid-binding proteins"/>
    <property type="match status" value="1"/>
</dbReference>
<keyword evidence="4 7" id="KW-0694">RNA-binding</keyword>
<dbReference type="PANTHER" id="PTHR22648:SF0">
    <property type="entry name" value="TRANSCRIPTION TERMINATION_ANTITERMINATION PROTEIN NUSA"/>
    <property type="match status" value="1"/>
</dbReference>
<keyword evidence="1 7" id="KW-0806">Transcription termination</keyword>
<dbReference type="Pfam" id="PF13184">
    <property type="entry name" value="KH_NusA_1st"/>
    <property type="match status" value="1"/>
</dbReference>
<evidence type="ECO:0000256" key="5">
    <source>
        <dbReference type="ARBA" id="ARBA00023015"/>
    </source>
</evidence>
<reference evidence="9 10" key="1">
    <citation type="submission" date="2019-03" db="EMBL/GenBank/DDBJ databases">
        <title>Genomic Encyclopedia of Archaeal and Bacterial Type Strains, Phase II (KMG-II): from individual species to whole genera.</title>
        <authorList>
            <person name="Goeker M."/>
        </authorList>
    </citation>
    <scope>NUCLEOTIDE SEQUENCE [LARGE SCALE GENOMIC DNA]</scope>
    <source>
        <strain evidence="9 10">DSM 28135</strain>
    </source>
</reference>
<dbReference type="InterPro" id="IPR025249">
    <property type="entry name" value="TF_NusA_KH_1st"/>
</dbReference>
<dbReference type="CDD" id="cd02134">
    <property type="entry name" value="KH-II_NusA_rpt1"/>
    <property type="match status" value="1"/>
</dbReference>
<name>A0A4R7Q7Z2_9FLAO</name>
<dbReference type="PANTHER" id="PTHR22648">
    <property type="entry name" value="TRANSCRIPTION TERMINATION FACTOR NUSA"/>
    <property type="match status" value="1"/>
</dbReference>
<dbReference type="InterPro" id="IPR004087">
    <property type="entry name" value="KH_dom"/>
</dbReference>
<dbReference type="InterPro" id="IPR036555">
    <property type="entry name" value="NusA_N_sf"/>
</dbReference>
<evidence type="ECO:0000313" key="9">
    <source>
        <dbReference type="EMBL" id="TDU43767.1"/>
    </source>
</evidence>
<keyword evidence="6 7" id="KW-0804">Transcription</keyword>
<evidence type="ECO:0000256" key="7">
    <source>
        <dbReference type="HAMAP-Rule" id="MF_00945"/>
    </source>
</evidence>
<proteinExistence type="inferred from homology"/>
<dbReference type="InterPro" id="IPR010213">
    <property type="entry name" value="TF_NusA"/>
</dbReference>
<comment type="subunit">
    <text evidence="7">Monomer. Binds directly to the core enzyme of the DNA-dependent RNA polymerase and to nascent RNA.</text>
</comment>
<keyword evidence="10" id="KW-1185">Reference proteome</keyword>
<comment type="similarity">
    <text evidence="7">Belongs to the NusA family.</text>
</comment>
<dbReference type="GO" id="GO:0003700">
    <property type="term" value="F:DNA-binding transcription factor activity"/>
    <property type="evidence" value="ECO:0007669"/>
    <property type="project" value="InterPro"/>
</dbReference>
<evidence type="ECO:0000259" key="8">
    <source>
        <dbReference type="SMART" id="SM00322"/>
    </source>
</evidence>
<evidence type="ECO:0000313" key="10">
    <source>
        <dbReference type="Proteomes" id="UP000294689"/>
    </source>
</evidence>
<organism evidence="9 10">
    <name type="scientific">Gelidibacter sediminis</name>
    <dbReference type="NCBI Taxonomy" id="1608710"/>
    <lineage>
        <taxon>Bacteria</taxon>
        <taxon>Pseudomonadati</taxon>
        <taxon>Bacteroidota</taxon>
        <taxon>Flavobacteriia</taxon>
        <taxon>Flavobacteriales</taxon>
        <taxon>Flavobacteriaceae</taxon>
        <taxon>Gelidibacter</taxon>
    </lineage>
</organism>
<evidence type="ECO:0000256" key="4">
    <source>
        <dbReference type="ARBA" id="ARBA00022884"/>
    </source>
</evidence>
<dbReference type="GO" id="GO:0003723">
    <property type="term" value="F:RNA binding"/>
    <property type="evidence" value="ECO:0007669"/>
    <property type="project" value="UniProtKB-UniRule"/>
</dbReference>
<accession>A0A4R7Q7Z2</accession>
<dbReference type="Pfam" id="PF26594">
    <property type="entry name" value="KH_NusA_2nd"/>
    <property type="match status" value="1"/>
</dbReference>
<feature type="domain" description="K Homology" evidence="8">
    <location>
        <begin position="233"/>
        <end position="306"/>
    </location>
</feature>
<protein>
    <recommendedName>
        <fullName evidence="7">Transcription termination/antitermination protein NusA</fullName>
    </recommendedName>
</protein>
<dbReference type="RefSeq" id="WP_133757200.1">
    <property type="nucleotide sequence ID" value="NZ_SOBW01000007.1"/>
</dbReference>
<dbReference type="SUPFAM" id="SSF54814">
    <property type="entry name" value="Prokaryotic type KH domain (KH-domain type II)"/>
    <property type="match status" value="2"/>
</dbReference>
<comment type="subcellular location">
    <subcellularLocation>
        <location evidence="7">Cytoplasm</location>
    </subcellularLocation>
</comment>
<evidence type="ECO:0000256" key="6">
    <source>
        <dbReference type="ARBA" id="ARBA00023163"/>
    </source>
</evidence>
<dbReference type="AlphaFoldDB" id="A0A4R7Q7Z2"/>
<dbReference type="InterPro" id="IPR013735">
    <property type="entry name" value="TF_NusA_N"/>
</dbReference>
<evidence type="ECO:0000256" key="2">
    <source>
        <dbReference type="ARBA" id="ARBA00022490"/>
    </source>
</evidence>